<dbReference type="OrthoDB" id="10440296at2759"/>
<feature type="transmembrane region" description="Helical" evidence="2">
    <location>
        <begin position="12"/>
        <end position="32"/>
    </location>
</feature>
<feature type="compositionally biased region" description="Polar residues" evidence="1">
    <location>
        <begin position="211"/>
        <end position="224"/>
    </location>
</feature>
<evidence type="ECO:0000256" key="1">
    <source>
        <dbReference type="SAM" id="MobiDB-lite"/>
    </source>
</evidence>
<evidence type="ECO:0000256" key="2">
    <source>
        <dbReference type="SAM" id="Phobius"/>
    </source>
</evidence>
<evidence type="ECO:0000313" key="4">
    <source>
        <dbReference type="Proteomes" id="UP000237000"/>
    </source>
</evidence>
<dbReference type="AlphaFoldDB" id="A0A2P5BEQ3"/>
<dbReference type="Proteomes" id="UP000237000">
    <property type="component" value="Unassembled WGS sequence"/>
</dbReference>
<keyword evidence="4" id="KW-1185">Reference proteome</keyword>
<name>A0A2P5BEQ3_TREOI</name>
<keyword evidence="2" id="KW-1133">Transmembrane helix</keyword>
<dbReference type="EMBL" id="JXTC01000538">
    <property type="protein sequence ID" value="PON47259.1"/>
    <property type="molecule type" value="Genomic_DNA"/>
</dbReference>
<protein>
    <submittedName>
        <fullName evidence="3">Uncharacterized protein</fullName>
    </submittedName>
</protein>
<evidence type="ECO:0000313" key="3">
    <source>
        <dbReference type="EMBL" id="PON47259.1"/>
    </source>
</evidence>
<keyword evidence="2" id="KW-0812">Transmembrane</keyword>
<keyword evidence="2" id="KW-0472">Membrane</keyword>
<sequence length="271" mass="30016">RVGSHRISLCSYLSLFLSVEKLVVLYGFALITQLRIKKSSLIVVHTFLAYLLVHNFQTRTSLEKTNSEPTGSGWRSAGRGKAKTADYGSLVSETSQRRTSFITYSSRDQTVHKGAGSGWGNSTGRGKPIICDSNSKAQNMTAGRMMSGEKGNLRYDPASFRRTSGVEWKKVVVGASTGRSGNDSRESRTPEWSCLPSNEGVHPGNGGFWPSRNNNWRQSTSQYSADKGSEREQEYSEDSMAYNWQYNSSKAGNYNRTMQARPGRGQSVHRG</sequence>
<dbReference type="InParanoid" id="A0A2P5BEQ3"/>
<gene>
    <name evidence="3" type="ORF">TorRG33x02_323790</name>
</gene>
<proteinExistence type="predicted"/>
<accession>A0A2P5BEQ3</accession>
<feature type="compositionally biased region" description="Polar residues" evidence="1">
    <location>
        <begin position="242"/>
        <end position="258"/>
    </location>
</feature>
<reference evidence="4" key="1">
    <citation type="submission" date="2016-06" db="EMBL/GenBank/DDBJ databases">
        <title>Parallel loss of symbiosis genes in relatives of nitrogen-fixing non-legume Parasponia.</title>
        <authorList>
            <person name="Van Velzen R."/>
            <person name="Holmer R."/>
            <person name="Bu F."/>
            <person name="Rutten L."/>
            <person name="Van Zeijl A."/>
            <person name="Liu W."/>
            <person name="Santuari L."/>
            <person name="Cao Q."/>
            <person name="Sharma T."/>
            <person name="Shen D."/>
            <person name="Roswanjaya Y."/>
            <person name="Wardhani T."/>
            <person name="Kalhor M.S."/>
            <person name="Jansen J."/>
            <person name="Van den Hoogen J."/>
            <person name="Gungor B."/>
            <person name="Hartog M."/>
            <person name="Hontelez J."/>
            <person name="Verver J."/>
            <person name="Yang W.-C."/>
            <person name="Schijlen E."/>
            <person name="Repin R."/>
            <person name="Schilthuizen M."/>
            <person name="Schranz E."/>
            <person name="Heidstra R."/>
            <person name="Miyata K."/>
            <person name="Fedorova E."/>
            <person name="Kohlen W."/>
            <person name="Bisseling T."/>
            <person name="Smit S."/>
            <person name="Geurts R."/>
        </authorList>
    </citation>
    <scope>NUCLEOTIDE SEQUENCE [LARGE SCALE GENOMIC DNA]</scope>
    <source>
        <strain evidence="4">cv. RG33-2</strain>
    </source>
</reference>
<feature type="region of interest" description="Disordered" evidence="1">
    <location>
        <begin position="176"/>
        <end position="271"/>
    </location>
</feature>
<organism evidence="3 4">
    <name type="scientific">Trema orientale</name>
    <name type="common">Charcoal tree</name>
    <name type="synonym">Celtis orientalis</name>
    <dbReference type="NCBI Taxonomy" id="63057"/>
    <lineage>
        <taxon>Eukaryota</taxon>
        <taxon>Viridiplantae</taxon>
        <taxon>Streptophyta</taxon>
        <taxon>Embryophyta</taxon>
        <taxon>Tracheophyta</taxon>
        <taxon>Spermatophyta</taxon>
        <taxon>Magnoliopsida</taxon>
        <taxon>eudicotyledons</taxon>
        <taxon>Gunneridae</taxon>
        <taxon>Pentapetalae</taxon>
        <taxon>rosids</taxon>
        <taxon>fabids</taxon>
        <taxon>Rosales</taxon>
        <taxon>Cannabaceae</taxon>
        <taxon>Trema</taxon>
    </lineage>
</organism>
<comment type="caution">
    <text evidence="3">The sequence shown here is derived from an EMBL/GenBank/DDBJ whole genome shotgun (WGS) entry which is preliminary data.</text>
</comment>
<feature type="non-terminal residue" evidence="3">
    <location>
        <position position="1"/>
    </location>
</feature>